<proteinExistence type="predicted"/>
<protein>
    <recommendedName>
        <fullName evidence="7">Rieske domain-containing protein</fullName>
    </recommendedName>
</protein>
<dbReference type="GO" id="GO:0046872">
    <property type="term" value="F:metal ion binding"/>
    <property type="evidence" value="ECO:0007669"/>
    <property type="project" value="UniProtKB-KW"/>
</dbReference>
<keyword evidence="2" id="KW-0479">Metal-binding</keyword>
<dbReference type="Gene3D" id="3.90.380.10">
    <property type="entry name" value="Naphthalene 1,2-dioxygenase Alpha Subunit, Chain A, domain 1"/>
    <property type="match status" value="1"/>
</dbReference>
<dbReference type="PANTHER" id="PTHR43756">
    <property type="entry name" value="CHOLINE MONOOXYGENASE, CHLOROPLASTIC"/>
    <property type="match status" value="1"/>
</dbReference>
<dbReference type="InterPro" id="IPR036922">
    <property type="entry name" value="Rieske_2Fe-2S_sf"/>
</dbReference>
<keyword evidence="3" id="KW-0560">Oxidoreductase</keyword>
<dbReference type="VEuPathDB" id="FungiDB:PV06_02356"/>
<dbReference type="RefSeq" id="XP_016266924.1">
    <property type="nucleotide sequence ID" value="XM_016403027.1"/>
</dbReference>
<keyword evidence="6" id="KW-0812">Transmembrane</keyword>
<feature type="domain" description="Rieske" evidence="7">
    <location>
        <begin position="106"/>
        <end position="205"/>
    </location>
</feature>
<organism evidence="8 9">
    <name type="scientific">Exophiala oligosperma</name>
    <dbReference type="NCBI Taxonomy" id="215243"/>
    <lineage>
        <taxon>Eukaryota</taxon>
        <taxon>Fungi</taxon>
        <taxon>Dikarya</taxon>
        <taxon>Ascomycota</taxon>
        <taxon>Pezizomycotina</taxon>
        <taxon>Eurotiomycetes</taxon>
        <taxon>Chaetothyriomycetidae</taxon>
        <taxon>Chaetothyriales</taxon>
        <taxon>Herpotrichiellaceae</taxon>
        <taxon>Exophiala</taxon>
    </lineage>
</organism>
<dbReference type="EMBL" id="KN847333">
    <property type="protein sequence ID" value="KIW46708.1"/>
    <property type="molecule type" value="Genomic_DNA"/>
</dbReference>
<dbReference type="GO" id="GO:0016491">
    <property type="term" value="F:oxidoreductase activity"/>
    <property type="evidence" value="ECO:0007669"/>
    <property type="project" value="UniProtKB-KW"/>
</dbReference>
<evidence type="ECO:0000256" key="6">
    <source>
        <dbReference type="SAM" id="Phobius"/>
    </source>
</evidence>
<dbReference type="GeneID" id="27354430"/>
<keyword evidence="1" id="KW-0001">2Fe-2S</keyword>
<name>A0A0D2DU61_9EURO</name>
<dbReference type="Pfam" id="PF00355">
    <property type="entry name" value="Rieske"/>
    <property type="match status" value="1"/>
</dbReference>
<keyword evidence="6" id="KW-0472">Membrane</keyword>
<feature type="transmembrane region" description="Helical" evidence="6">
    <location>
        <begin position="24"/>
        <end position="46"/>
    </location>
</feature>
<dbReference type="CDD" id="cd03469">
    <property type="entry name" value="Rieske_RO_Alpha_N"/>
    <property type="match status" value="1"/>
</dbReference>
<gene>
    <name evidence="8" type="ORF">PV06_02356</name>
</gene>
<dbReference type="Proteomes" id="UP000053342">
    <property type="component" value="Unassembled WGS sequence"/>
</dbReference>
<dbReference type="PANTHER" id="PTHR43756:SF6">
    <property type="entry name" value="CLUSTER-BINDING PROTEIN, PUTATIVE (AFU_ORTHOLOGUE AFUA_6G03920)-RELATED"/>
    <property type="match status" value="1"/>
</dbReference>
<keyword evidence="6" id="KW-1133">Transmembrane helix</keyword>
<dbReference type="InterPro" id="IPR001663">
    <property type="entry name" value="Rng_hydr_dOase-A"/>
</dbReference>
<evidence type="ECO:0000256" key="4">
    <source>
        <dbReference type="ARBA" id="ARBA00023004"/>
    </source>
</evidence>
<evidence type="ECO:0000313" key="8">
    <source>
        <dbReference type="EMBL" id="KIW46708.1"/>
    </source>
</evidence>
<evidence type="ECO:0000313" key="9">
    <source>
        <dbReference type="Proteomes" id="UP000053342"/>
    </source>
</evidence>
<dbReference type="AlphaFoldDB" id="A0A0D2DU61"/>
<dbReference type="SUPFAM" id="SSF50022">
    <property type="entry name" value="ISP domain"/>
    <property type="match status" value="1"/>
</dbReference>
<evidence type="ECO:0000256" key="1">
    <source>
        <dbReference type="ARBA" id="ARBA00022714"/>
    </source>
</evidence>
<reference evidence="8 9" key="1">
    <citation type="submission" date="2015-01" db="EMBL/GenBank/DDBJ databases">
        <title>The Genome Sequence of Exophiala oligosperma CBS72588.</title>
        <authorList>
            <consortium name="The Broad Institute Genomics Platform"/>
            <person name="Cuomo C."/>
            <person name="de Hoog S."/>
            <person name="Gorbushina A."/>
            <person name="Stielow B."/>
            <person name="Teixiera M."/>
            <person name="Abouelleil A."/>
            <person name="Chapman S.B."/>
            <person name="Priest M."/>
            <person name="Young S.K."/>
            <person name="Wortman J."/>
            <person name="Nusbaum C."/>
            <person name="Birren B."/>
        </authorList>
    </citation>
    <scope>NUCLEOTIDE SEQUENCE [LARGE SCALE GENOMIC DNA]</scope>
    <source>
        <strain evidence="8 9">CBS 72588</strain>
    </source>
</reference>
<dbReference type="HOGENOM" id="CLU_026244_1_3_1"/>
<dbReference type="GO" id="GO:0051537">
    <property type="term" value="F:2 iron, 2 sulfur cluster binding"/>
    <property type="evidence" value="ECO:0007669"/>
    <property type="project" value="UniProtKB-KW"/>
</dbReference>
<evidence type="ECO:0000256" key="5">
    <source>
        <dbReference type="ARBA" id="ARBA00023014"/>
    </source>
</evidence>
<sequence>MSSHFSTFGSQQDGRDVVYQLSHWVTPAVLTVTALVVSLATFRVLSSRKNHTPASRASFPRGKLSDFTITARNGDVTKVSDLPDGWWTSETNFDDEKRSILVKMPIAVAHASMFQTPGSYRVVLHPAGFPLFLVLGKDRVLRCFHNVCRHRAYPVVSTKQVGCTPVLSCRYHGWSYDLKGRLVKAPKFDGLKGFHPEQNSLFEVYVRTDGHGFIHVDLSLEPRSDAHIDTTTPKRFVESWDVEGAFNWKFAESTDAFSLPSISPQNVGLVKNLSQGHEKPSIMSDIFTLRAPSSYLLITIFPSEAAKCKVTYTVVAKSSESATSSAIRLKSDVAQCISRLEELHAKVGASNTTAPSAHDVVFLEMLHSHLRMEREIGRKSWPVLLGSKENSTRFNAAETLCRDLEVDATRKKGKGSLDGINW</sequence>
<keyword evidence="5" id="KW-0411">Iron-sulfur</keyword>
<evidence type="ECO:0000256" key="3">
    <source>
        <dbReference type="ARBA" id="ARBA00023002"/>
    </source>
</evidence>
<evidence type="ECO:0000259" key="7">
    <source>
        <dbReference type="PROSITE" id="PS51296"/>
    </source>
</evidence>
<dbReference type="PROSITE" id="PS51296">
    <property type="entry name" value="RIESKE"/>
    <property type="match status" value="1"/>
</dbReference>
<dbReference type="STRING" id="215243.A0A0D2DU61"/>
<accession>A0A0D2DU61</accession>
<dbReference type="InterPro" id="IPR017941">
    <property type="entry name" value="Rieske_2Fe-2S"/>
</dbReference>
<dbReference type="Gene3D" id="2.102.10.10">
    <property type="entry name" value="Rieske [2Fe-2S] iron-sulphur domain"/>
    <property type="match status" value="1"/>
</dbReference>
<evidence type="ECO:0000256" key="2">
    <source>
        <dbReference type="ARBA" id="ARBA00022723"/>
    </source>
</evidence>
<keyword evidence="4" id="KW-0408">Iron</keyword>
<dbReference type="OrthoDB" id="426882at2759"/>
<keyword evidence="9" id="KW-1185">Reference proteome</keyword>